<gene>
    <name evidence="2" type="ORF">L2Y54_02110</name>
</gene>
<sequence length="164" mass="18528">MPLPQAQVKIMTDNASNPAEPVWTVVQQAAADDGLHLLRMLDVGENFPFRHYPERFSVLWEFTELDAEGLPSAAELTRMKDFENALCAVMQTDHAALLVMVFTEPAHREFIWLARNKSAFPNRLNTAESLGAKLPITLDHETDAQGEFYLSYATKVLERLKQTP</sequence>
<evidence type="ECO:0000259" key="1">
    <source>
        <dbReference type="Pfam" id="PF05117"/>
    </source>
</evidence>
<keyword evidence="3" id="KW-1185">Reference proteome</keyword>
<evidence type="ECO:0000313" key="3">
    <source>
        <dbReference type="Proteomes" id="UP001054801"/>
    </source>
</evidence>
<evidence type="ECO:0000313" key="2">
    <source>
        <dbReference type="EMBL" id="UJS24850.1"/>
    </source>
</evidence>
<name>A0ABY3T0J2_9GAMM</name>
<dbReference type="EMBL" id="CP091244">
    <property type="protein sequence ID" value="UJS24850.1"/>
    <property type="molecule type" value="Genomic_DNA"/>
</dbReference>
<reference evidence="2" key="1">
    <citation type="journal article" date="2022" name="Microorganisms">
        <title>Two New Species of Filamentous Sulfur Bacteria of the Genus Thiothrix, Thiothrix winogradskyi sp. nov. and 'Candidatus Thiothrix sulfatifontis' sp. nov.</title>
        <authorList>
            <person name="Ravin N.V."/>
            <person name="Rossetti S."/>
            <person name="Beletsky A.V."/>
            <person name="Kadnikov V.V."/>
            <person name="Rudenko T.S."/>
            <person name="Smolyakov D.D."/>
            <person name="Moskvitina M.I."/>
            <person name="Gureeva M.V."/>
            <person name="Mardanov A.V."/>
            <person name="Grabovich M.Y."/>
        </authorList>
    </citation>
    <scope>NUCLEOTIDE SEQUENCE</scope>
    <source>
        <strain evidence="2">CT3</strain>
    </source>
</reference>
<accession>A0ABY3T0J2</accession>
<dbReference type="Pfam" id="PF05117">
    <property type="entry name" value="DUF695"/>
    <property type="match status" value="1"/>
</dbReference>
<dbReference type="InterPro" id="IPR016097">
    <property type="entry name" value="DUF695"/>
</dbReference>
<proteinExistence type="predicted"/>
<dbReference type="RefSeq" id="WP_236499559.1">
    <property type="nucleotide sequence ID" value="NZ_CP091244.1"/>
</dbReference>
<dbReference type="Proteomes" id="UP001054801">
    <property type="component" value="Chromosome"/>
</dbReference>
<protein>
    <submittedName>
        <fullName evidence="2">DUF695 domain-containing protein</fullName>
    </submittedName>
</protein>
<organism evidence="2 3">
    <name type="scientific">Thiothrix winogradskyi</name>
    <dbReference type="NCBI Taxonomy" id="96472"/>
    <lineage>
        <taxon>Bacteria</taxon>
        <taxon>Pseudomonadati</taxon>
        <taxon>Pseudomonadota</taxon>
        <taxon>Gammaproteobacteria</taxon>
        <taxon>Thiotrichales</taxon>
        <taxon>Thiotrichaceae</taxon>
        <taxon>Thiothrix</taxon>
    </lineage>
</organism>
<feature type="domain" description="DUF695" evidence="1">
    <location>
        <begin position="41"/>
        <end position="152"/>
    </location>
</feature>